<keyword evidence="5" id="KW-1185">Reference proteome</keyword>
<reference evidence="3" key="1">
    <citation type="journal article" date="2017" name="Genome Announc.">
        <title>High-Quality Whole-Genome Sequences of the Oligo-Mouse-Microbiota Bacterial Community.</title>
        <authorList>
            <person name="Garzetti D."/>
            <person name="Brugiroux S."/>
            <person name="Bunk B."/>
            <person name="Pukall R."/>
            <person name="McCoy K.D."/>
            <person name="Macpherson A.J."/>
            <person name="Stecher B."/>
        </authorList>
    </citation>
    <scope>NUCLEOTIDE SEQUENCE</scope>
    <source>
        <strain evidence="3">KB18</strain>
    </source>
</reference>
<dbReference type="EMBL" id="CP065321">
    <property type="protein sequence ID" value="QQR30248.1"/>
    <property type="molecule type" value="Genomic_DNA"/>
</dbReference>
<dbReference type="EMBL" id="CP021422">
    <property type="protein sequence ID" value="ASB40968.1"/>
    <property type="molecule type" value="Genomic_DNA"/>
</dbReference>
<sequence>MKDYFDQIYCNKRFLLCGLAAIMILALAACGNNSGDKKDDQSGKQAQTGLKQGAQELVPEWVDGEAYTPPISEPIDDGEDVRKNSAPGNQTEEPEQQKAGGHGVHELVPEGVDGQEYPQGKDESADEGA</sequence>
<evidence type="ECO:0000256" key="2">
    <source>
        <dbReference type="SAM" id="SignalP"/>
    </source>
</evidence>
<feature type="signal peptide" evidence="2">
    <location>
        <begin position="1"/>
        <end position="28"/>
    </location>
</feature>
<name>A0A1Z2XR92_9FIRM</name>
<dbReference type="RefSeq" id="WP_066541216.1">
    <property type="nucleotide sequence ID" value="NZ_CP065321.1"/>
</dbReference>
<gene>
    <name evidence="3" type="ORF">ADH66_10075</name>
    <name evidence="4" type="ORF">I5Q82_00395</name>
</gene>
<feature type="region of interest" description="Disordered" evidence="1">
    <location>
        <begin position="33"/>
        <end position="129"/>
    </location>
</feature>
<dbReference type="KEGG" id="amur:ADH66_10075"/>
<keyword evidence="2" id="KW-0732">Signal</keyword>
<reference evidence="4 6" key="3">
    <citation type="submission" date="2020-11" db="EMBL/GenBank/DDBJ databases">
        <title>Closed and high quality bacterial genomes of the OMM12 community.</title>
        <authorList>
            <person name="Marbouty M."/>
            <person name="Lamy-Besnier Q."/>
            <person name="Debarbieux L."/>
            <person name="Koszul R."/>
        </authorList>
    </citation>
    <scope>NUCLEOTIDE SEQUENCE [LARGE SCALE GENOMIC DNA]</scope>
    <source>
        <strain evidence="4 6">KB18</strain>
    </source>
</reference>
<evidence type="ECO:0000256" key="1">
    <source>
        <dbReference type="SAM" id="MobiDB-lite"/>
    </source>
</evidence>
<dbReference type="AlphaFoldDB" id="A0A1Z2XR92"/>
<dbReference type="PROSITE" id="PS51257">
    <property type="entry name" value="PROKAR_LIPOPROTEIN"/>
    <property type="match status" value="1"/>
</dbReference>
<reference evidence="5" key="2">
    <citation type="submission" date="2017-05" db="EMBL/GenBank/DDBJ databases">
        <title>Improved OligoMM genomes.</title>
        <authorList>
            <person name="Garzetti D."/>
        </authorList>
    </citation>
    <scope>NUCLEOTIDE SEQUENCE [LARGE SCALE GENOMIC DNA]</scope>
    <source>
        <strain evidence="5">KB18</strain>
    </source>
</reference>
<dbReference type="Proteomes" id="UP000196710">
    <property type="component" value="Chromosome"/>
</dbReference>
<feature type="chain" id="PRO_5044568673" evidence="2">
    <location>
        <begin position="29"/>
        <end position="129"/>
    </location>
</feature>
<dbReference type="Proteomes" id="UP000596035">
    <property type="component" value="Chromosome"/>
</dbReference>
<evidence type="ECO:0000313" key="4">
    <source>
        <dbReference type="EMBL" id="QQR30248.1"/>
    </source>
</evidence>
<proteinExistence type="predicted"/>
<evidence type="ECO:0000313" key="3">
    <source>
        <dbReference type="EMBL" id="ASB40968.1"/>
    </source>
</evidence>
<protein>
    <submittedName>
        <fullName evidence="4">Uncharacterized protein</fullName>
    </submittedName>
</protein>
<evidence type="ECO:0000313" key="5">
    <source>
        <dbReference type="Proteomes" id="UP000196710"/>
    </source>
</evidence>
<accession>A0A1Z2XR92</accession>
<organism evidence="4 6">
    <name type="scientific">Acutalibacter muris</name>
    <dbReference type="NCBI Taxonomy" id="1796620"/>
    <lineage>
        <taxon>Bacteria</taxon>
        <taxon>Bacillati</taxon>
        <taxon>Bacillota</taxon>
        <taxon>Clostridia</taxon>
        <taxon>Eubacteriales</taxon>
        <taxon>Acutalibacteraceae</taxon>
        <taxon>Acutalibacter</taxon>
    </lineage>
</organism>
<evidence type="ECO:0000313" key="6">
    <source>
        <dbReference type="Proteomes" id="UP000596035"/>
    </source>
</evidence>